<dbReference type="AlphaFoldDB" id="X6MLW3"/>
<gene>
    <name evidence="3" type="ORF">RFI_23291</name>
</gene>
<evidence type="ECO:0000256" key="1">
    <source>
        <dbReference type="SAM" id="MobiDB-lite"/>
    </source>
</evidence>
<feature type="chain" id="PRO_5004975371" evidence="2">
    <location>
        <begin position="27"/>
        <end position="173"/>
    </location>
</feature>
<reference evidence="3 4" key="1">
    <citation type="journal article" date="2013" name="Curr. Biol.">
        <title>The Genome of the Foraminiferan Reticulomyxa filosa.</title>
        <authorList>
            <person name="Glockner G."/>
            <person name="Hulsmann N."/>
            <person name="Schleicher M."/>
            <person name="Noegel A.A."/>
            <person name="Eichinger L."/>
            <person name="Gallinger C."/>
            <person name="Pawlowski J."/>
            <person name="Sierra R."/>
            <person name="Euteneuer U."/>
            <person name="Pillet L."/>
            <person name="Moustafa A."/>
            <person name="Platzer M."/>
            <person name="Groth M."/>
            <person name="Szafranski K."/>
            <person name="Schliwa M."/>
        </authorList>
    </citation>
    <scope>NUCLEOTIDE SEQUENCE [LARGE SCALE GENOMIC DNA]</scope>
</reference>
<evidence type="ECO:0000313" key="4">
    <source>
        <dbReference type="Proteomes" id="UP000023152"/>
    </source>
</evidence>
<dbReference type="EMBL" id="ASPP01020231">
    <property type="protein sequence ID" value="ETO14075.1"/>
    <property type="molecule type" value="Genomic_DNA"/>
</dbReference>
<evidence type="ECO:0000313" key="3">
    <source>
        <dbReference type="EMBL" id="ETO14075.1"/>
    </source>
</evidence>
<protein>
    <submittedName>
        <fullName evidence="3">Uncharacterized protein</fullName>
    </submittedName>
</protein>
<sequence length="173" mass="20121">MSYIFVSLFVCLFLLVLLFFPNYQKTKHKSKDDNDLIPANGKNNIDSEFSKNLPAEAWTQPNFKKFKKKKSGSDASQLIELDTGKVYENEIPDAWLMEESKREEKEQISTNMFETEEESQKIQSRRKKRSLKEMEVDTNNNGQSQEGLDDIVIVGSSRHPKKKAKNWIKSSFF</sequence>
<comment type="caution">
    <text evidence="3">The sequence shown here is derived from an EMBL/GenBank/DDBJ whole genome shotgun (WGS) entry which is preliminary data.</text>
</comment>
<name>X6MLW3_RETFI</name>
<feature type="signal peptide" evidence="2">
    <location>
        <begin position="1"/>
        <end position="26"/>
    </location>
</feature>
<evidence type="ECO:0000256" key="2">
    <source>
        <dbReference type="SAM" id="SignalP"/>
    </source>
</evidence>
<keyword evidence="4" id="KW-1185">Reference proteome</keyword>
<proteinExistence type="predicted"/>
<feature type="region of interest" description="Disordered" evidence="1">
    <location>
        <begin position="106"/>
        <end position="150"/>
    </location>
</feature>
<dbReference type="Proteomes" id="UP000023152">
    <property type="component" value="Unassembled WGS sequence"/>
</dbReference>
<accession>X6MLW3</accession>
<organism evidence="3 4">
    <name type="scientific">Reticulomyxa filosa</name>
    <dbReference type="NCBI Taxonomy" id="46433"/>
    <lineage>
        <taxon>Eukaryota</taxon>
        <taxon>Sar</taxon>
        <taxon>Rhizaria</taxon>
        <taxon>Retaria</taxon>
        <taxon>Foraminifera</taxon>
        <taxon>Monothalamids</taxon>
        <taxon>Reticulomyxidae</taxon>
        <taxon>Reticulomyxa</taxon>
    </lineage>
</organism>
<keyword evidence="2" id="KW-0732">Signal</keyword>
<feature type="compositionally biased region" description="Polar residues" evidence="1">
    <location>
        <begin position="137"/>
        <end position="146"/>
    </location>
</feature>